<sequence length="159" mass="18711">MSLHKRCVFNAENSKALLYWDVLVSLTIFIVAMVAPYEALFMRPRLDMSFIRRRVLDAILVADMVLQFFVAFPDYKNRHGRMVTSQKVIVWHYLTGWFLVDIVGIFPVDCLLIWANTRSEYRDIVSAWFVFRALRLVRMLVLLRLMRTRLSTAMRTSSA</sequence>
<evidence type="ECO:0000256" key="2">
    <source>
        <dbReference type="ARBA" id="ARBA00022692"/>
    </source>
</evidence>
<evidence type="ECO:0000256" key="3">
    <source>
        <dbReference type="ARBA" id="ARBA00022989"/>
    </source>
</evidence>
<evidence type="ECO:0000313" key="7">
    <source>
        <dbReference type="EMBL" id="CAK0874526.1"/>
    </source>
</evidence>
<reference evidence="7" key="1">
    <citation type="submission" date="2023-10" db="EMBL/GenBank/DDBJ databases">
        <authorList>
            <person name="Chen Y."/>
            <person name="Shah S."/>
            <person name="Dougan E. K."/>
            <person name="Thang M."/>
            <person name="Chan C."/>
        </authorList>
    </citation>
    <scope>NUCLEOTIDE SEQUENCE [LARGE SCALE GENOMIC DNA]</scope>
</reference>
<comment type="caution">
    <text evidence="7">The sequence shown here is derived from an EMBL/GenBank/DDBJ whole genome shotgun (WGS) entry which is preliminary data.</text>
</comment>
<feature type="transmembrane region" description="Helical" evidence="5">
    <location>
        <begin position="127"/>
        <end position="146"/>
    </location>
</feature>
<keyword evidence="4 5" id="KW-0472">Membrane</keyword>
<dbReference type="InterPro" id="IPR050818">
    <property type="entry name" value="KCNH_animal-type"/>
</dbReference>
<organism evidence="7 8">
    <name type="scientific">Prorocentrum cordatum</name>
    <dbReference type="NCBI Taxonomy" id="2364126"/>
    <lineage>
        <taxon>Eukaryota</taxon>
        <taxon>Sar</taxon>
        <taxon>Alveolata</taxon>
        <taxon>Dinophyceae</taxon>
        <taxon>Prorocentrales</taxon>
        <taxon>Prorocentraceae</taxon>
        <taxon>Prorocentrum</taxon>
    </lineage>
</organism>
<keyword evidence="3 5" id="KW-1133">Transmembrane helix</keyword>
<feature type="transmembrane region" description="Helical" evidence="5">
    <location>
        <begin position="16"/>
        <end position="35"/>
    </location>
</feature>
<dbReference type="PANTHER" id="PTHR10217:SF435">
    <property type="entry name" value="POTASSIUM VOLTAGE-GATED CHANNEL PROTEIN EAG"/>
    <property type="match status" value="1"/>
</dbReference>
<proteinExistence type="predicted"/>
<feature type="transmembrane region" description="Helical" evidence="5">
    <location>
        <begin position="93"/>
        <end position="115"/>
    </location>
</feature>
<keyword evidence="8" id="KW-1185">Reference proteome</keyword>
<dbReference type="Proteomes" id="UP001189429">
    <property type="component" value="Unassembled WGS sequence"/>
</dbReference>
<keyword evidence="2 5" id="KW-0812">Transmembrane</keyword>
<dbReference type="SUPFAM" id="SSF81324">
    <property type="entry name" value="Voltage-gated potassium channels"/>
    <property type="match status" value="1"/>
</dbReference>
<dbReference type="PANTHER" id="PTHR10217">
    <property type="entry name" value="VOLTAGE AND LIGAND GATED POTASSIUM CHANNEL"/>
    <property type="match status" value="1"/>
</dbReference>
<protein>
    <recommendedName>
        <fullName evidence="6">Ion transport domain-containing protein</fullName>
    </recommendedName>
</protein>
<feature type="transmembrane region" description="Helical" evidence="5">
    <location>
        <begin position="55"/>
        <end position="72"/>
    </location>
</feature>
<dbReference type="EMBL" id="CAUYUJ010017403">
    <property type="protein sequence ID" value="CAK0874526.1"/>
    <property type="molecule type" value="Genomic_DNA"/>
</dbReference>
<evidence type="ECO:0000256" key="1">
    <source>
        <dbReference type="ARBA" id="ARBA00004141"/>
    </source>
</evidence>
<feature type="domain" description="Ion transport" evidence="6">
    <location>
        <begin position="19"/>
        <end position="147"/>
    </location>
</feature>
<dbReference type="Pfam" id="PF00520">
    <property type="entry name" value="Ion_trans"/>
    <property type="match status" value="1"/>
</dbReference>
<gene>
    <name evidence="7" type="ORF">PCOR1329_LOCUS59398</name>
</gene>
<name>A0ABN9VME6_9DINO</name>
<evidence type="ECO:0000259" key="6">
    <source>
        <dbReference type="Pfam" id="PF00520"/>
    </source>
</evidence>
<evidence type="ECO:0000256" key="4">
    <source>
        <dbReference type="ARBA" id="ARBA00023136"/>
    </source>
</evidence>
<dbReference type="Gene3D" id="1.10.287.70">
    <property type="match status" value="1"/>
</dbReference>
<comment type="subcellular location">
    <subcellularLocation>
        <location evidence="1">Membrane</location>
        <topology evidence="1">Multi-pass membrane protein</topology>
    </subcellularLocation>
</comment>
<evidence type="ECO:0000313" key="8">
    <source>
        <dbReference type="Proteomes" id="UP001189429"/>
    </source>
</evidence>
<evidence type="ECO:0000256" key="5">
    <source>
        <dbReference type="SAM" id="Phobius"/>
    </source>
</evidence>
<accession>A0ABN9VME6</accession>
<dbReference type="InterPro" id="IPR005821">
    <property type="entry name" value="Ion_trans_dom"/>
</dbReference>